<dbReference type="GO" id="GO:0003677">
    <property type="term" value="F:DNA binding"/>
    <property type="evidence" value="ECO:0007669"/>
    <property type="project" value="UniProtKB-KW"/>
</dbReference>
<feature type="domain" description="HTH gntR-type" evidence="4">
    <location>
        <begin position="15"/>
        <end position="82"/>
    </location>
</feature>
<dbReference type="Pfam" id="PF00392">
    <property type="entry name" value="GntR"/>
    <property type="match status" value="1"/>
</dbReference>
<evidence type="ECO:0000313" key="5">
    <source>
        <dbReference type="EMBL" id="EAU47193.1"/>
    </source>
</evidence>
<keyword evidence="2" id="KW-0238">DNA-binding</keyword>
<dbReference type="RefSeq" id="WP_007802933.1">
    <property type="nucleotide sequence ID" value="NZ_DS022277.1"/>
</dbReference>
<dbReference type="PROSITE" id="PS50949">
    <property type="entry name" value="HTH_GNTR"/>
    <property type="match status" value="1"/>
</dbReference>
<dbReference type="EMBL" id="AATQ01000008">
    <property type="protein sequence ID" value="EAU47193.1"/>
    <property type="molecule type" value="Genomic_DNA"/>
</dbReference>
<dbReference type="InterPro" id="IPR011711">
    <property type="entry name" value="GntR_C"/>
</dbReference>
<accession>Q0FSR0</accession>
<dbReference type="Gene3D" id="1.20.120.530">
    <property type="entry name" value="GntR ligand-binding domain-like"/>
    <property type="match status" value="1"/>
</dbReference>
<dbReference type="InterPro" id="IPR000524">
    <property type="entry name" value="Tscrpt_reg_HTH_GntR"/>
</dbReference>
<dbReference type="SMART" id="SM00345">
    <property type="entry name" value="HTH_GNTR"/>
    <property type="match status" value="1"/>
</dbReference>
<evidence type="ECO:0000256" key="3">
    <source>
        <dbReference type="ARBA" id="ARBA00023163"/>
    </source>
</evidence>
<dbReference type="AlphaFoldDB" id="Q0FSR0"/>
<name>Q0FSR0_SALBH</name>
<dbReference type="SUPFAM" id="SSF46785">
    <property type="entry name" value="Winged helix' DNA-binding domain"/>
    <property type="match status" value="1"/>
</dbReference>
<dbReference type="InterPro" id="IPR008920">
    <property type="entry name" value="TF_FadR/GntR_C"/>
</dbReference>
<dbReference type="CDD" id="cd07377">
    <property type="entry name" value="WHTH_GntR"/>
    <property type="match status" value="1"/>
</dbReference>
<dbReference type="InterPro" id="IPR036390">
    <property type="entry name" value="WH_DNA-bd_sf"/>
</dbReference>
<evidence type="ECO:0000256" key="1">
    <source>
        <dbReference type="ARBA" id="ARBA00023015"/>
    </source>
</evidence>
<dbReference type="Proteomes" id="UP000006230">
    <property type="component" value="Unassembled WGS sequence"/>
</dbReference>
<dbReference type="STRING" id="314265.R2601_05703"/>
<protein>
    <submittedName>
        <fullName evidence="5">Regulatory protein GntR, HTH</fullName>
    </submittedName>
</protein>
<dbReference type="Gene3D" id="1.10.10.10">
    <property type="entry name" value="Winged helix-like DNA-binding domain superfamily/Winged helix DNA-binding domain"/>
    <property type="match status" value="1"/>
</dbReference>
<keyword evidence="3" id="KW-0804">Transcription</keyword>
<dbReference type="Pfam" id="PF07729">
    <property type="entry name" value="FCD"/>
    <property type="match status" value="1"/>
</dbReference>
<evidence type="ECO:0000259" key="4">
    <source>
        <dbReference type="PROSITE" id="PS50949"/>
    </source>
</evidence>
<evidence type="ECO:0000256" key="2">
    <source>
        <dbReference type="ARBA" id="ARBA00023125"/>
    </source>
</evidence>
<dbReference type="eggNOG" id="COG1802">
    <property type="taxonomic scope" value="Bacteria"/>
</dbReference>
<dbReference type="SUPFAM" id="SSF48008">
    <property type="entry name" value="GntR ligand-binding domain-like"/>
    <property type="match status" value="1"/>
</dbReference>
<sequence length="222" mass="24739">MVADTAPTHRPDSATATAQWVADILRDRIVKGVYPPGSRIVERKISAELEVSRTPVREALKLIDADGLITISRNKGAQVLQYGAEEALALFDVIASLESLAAERLAERIDPETLDRLEEMHDRMLTYHKVGNHSDYFDTNSEIHDLIVGACGNPIVTETHRKLMARARRRRFLAIMKPERLQEAVAEHEEPMQALRAGDADGAGRIWRRHLLHTGATVAALL</sequence>
<dbReference type="HOGENOM" id="CLU_017584_5_5_5"/>
<gene>
    <name evidence="5" type="ORF">R2601_05703</name>
</gene>
<evidence type="ECO:0000313" key="6">
    <source>
        <dbReference type="Proteomes" id="UP000006230"/>
    </source>
</evidence>
<keyword evidence="1" id="KW-0805">Transcription regulation</keyword>
<dbReference type="GO" id="GO:0003700">
    <property type="term" value="F:DNA-binding transcription factor activity"/>
    <property type="evidence" value="ECO:0007669"/>
    <property type="project" value="InterPro"/>
</dbReference>
<comment type="caution">
    <text evidence="5">The sequence shown here is derived from an EMBL/GenBank/DDBJ whole genome shotgun (WGS) entry which is preliminary data.</text>
</comment>
<keyword evidence="6" id="KW-1185">Reference proteome</keyword>
<organism evidence="5 6">
    <name type="scientific">Salipiger bermudensis (strain DSM 26914 / JCM 13377 / KCTC 12554 / HTCC2601)</name>
    <name type="common">Pelagibaca bermudensis</name>
    <dbReference type="NCBI Taxonomy" id="314265"/>
    <lineage>
        <taxon>Bacteria</taxon>
        <taxon>Pseudomonadati</taxon>
        <taxon>Pseudomonadota</taxon>
        <taxon>Alphaproteobacteria</taxon>
        <taxon>Rhodobacterales</taxon>
        <taxon>Roseobacteraceae</taxon>
        <taxon>Salipiger</taxon>
    </lineage>
</organism>
<dbReference type="OrthoDB" id="8638122at2"/>
<dbReference type="SMART" id="SM00895">
    <property type="entry name" value="FCD"/>
    <property type="match status" value="1"/>
</dbReference>
<dbReference type="PANTHER" id="PTHR43537:SF50">
    <property type="entry name" value="TRANSCRIPTIONAL REGULATORY PROTEIN"/>
    <property type="match status" value="1"/>
</dbReference>
<proteinExistence type="predicted"/>
<dbReference type="InterPro" id="IPR036388">
    <property type="entry name" value="WH-like_DNA-bd_sf"/>
</dbReference>
<reference evidence="5 6" key="1">
    <citation type="journal article" date="2010" name="J. Bacteriol.">
        <title>Genome sequences of Pelagibaca bermudensis HTCC2601T and Maritimibacter alkaliphilus HTCC2654T, the type strains of two marine Roseobacter genera.</title>
        <authorList>
            <person name="Thrash J.C."/>
            <person name="Cho J.C."/>
            <person name="Ferriera S."/>
            <person name="Johnson J."/>
            <person name="Vergin K.L."/>
            <person name="Giovannoni S.J."/>
        </authorList>
    </citation>
    <scope>NUCLEOTIDE SEQUENCE [LARGE SCALE GENOMIC DNA]</scope>
    <source>
        <strain evidence="6">DSM 26914 / JCM 13377 / KCTC 12554 / HTCC2601</strain>
    </source>
</reference>
<dbReference type="PANTHER" id="PTHR43537">
    <property type="entry name" value="TRANSCRIPTIONAL REGULATOR, GNTR FAMILY"/>
    <property type="match status" value="1"/>
</dbReference>
<dbReference type="PRINTS" id="PR00035">
    <property type="entry name" value="HTHGNTR"/>
</dbReference>